<evidence type="ECO:0000313" key="5">
    <source>
        <dbReference type="EMBL" id="KAK8523516.1"/>
    </source>
</evidence>
<dbReference type="InterPro" id="IPR002885">
    <property type="entry name" value="PPR_rpt"/>
</dbReference>
<comment type="similarity">
    <text evidence="1">Belongs to the PPR family. PCMP-H subfamily.</text>
</comment>
<evidence type="ECO:0000256" key="1">
    <source>
        <dbReference type="ARBA" id="ARBA00006643"/>
    </source>
</evidence>
<dbReference type="InterPro" id="IPR032867">
    <property type="entry name" value="DYW_dom"/>
</dbReference>
<name>A0ABR2CUP5_9ROSI</name>
<dbReference type="InterPro" id="IPR011990">
    <property type="entry name" value="TPR-like_helical_dom_sf"/>
</dbReference>
<feature type="domain" description="DYW" evidence="4">
    <location>
        <begin position="183"/>
        <end position="274"/>
    </location>
</feature>
<dbReference type="InterPro" id="IPR046960">
    <property type="entry name" value="PPR_At4g14850-like_plant"/>
</dbReference>
<evidence type="ECO:0000313" key="6">
    <source>
        <dbReference type="Proteomes" id="UP001472677"/>
    </source>
</evidence>
<evidence type="ECO:0000259" key="4">
    <source>
        <dbReference type="Pfam" id="PF14432"/>
    </source>
</evidence>
<protein>
    <recommendedName>
        <fullName evidence="4">DYW domain-containing protein</fullName>
    </recommendedName>
</protein>
<reference evidence="5 6" key="1">
    <citation type="journal article" date="2024" name="G3 (Bethesda)">
        <title>Genome assembly of Hibiscus sabdariffa L. provides insights into metabolisms of medicinal natural products.</title>
        <authorList>
            <person name="Kim T."/>
        </authorList>
    </citation>
    <scope>NUCLEOTIDE SEQUENCE [LARGE SCALE GENOMIC DNA]</scope>
    <source>
        <strain evidence="5">TK-2024</strain>
        <tissue evidence="5">Old leaves</tissue>
    </source>
</reference>
<organism evidence="5 6">
    <name type="scientific">Hibiscus sabdariffa</name>
    <name type="common">roselle</name>
    <dbReference type="NCBI Taxonomy" id="183260"/>
    <lineage>
        <taxon>Eukaryota</taxon>
        <taxon>Viridiplantae</taxon>
        <taxon>Streptophyta</taxon>
        <taxon>Embryophyta</taxon>
        <taxon>Tracheophyta</taxon>
        <taxon>Spermatophyta</taxon>
        <taxon>Magnoliopsida</taxon>
        <taxon>eudicotyledons</taxon>
        <taxon>Gunneridae</taxon>
        <taxon>Pentapetalae</taxon>
        <taxon>rosids</taxon>
        <taxon>malvids</taxon>
        <taxon>Malvales</taxon>
        <taxon>Malvaceae</taxon>
        <taxon>Malvoideae</taxon>
        <taxon>Hibiscus</taxon>
    </lineage>
</organism>
<keyword evidence="6" id="KW-1185">Reference proteome</keyword>
<dbReference type="PROSITE" id="PS51375">
    <property type="entry name" value="PPR"/>
    <property type="match status" value="1"/>
</dbReference>
<accession>A0ABR2CUP5</accession>
<keyword evidence="2" id="KW-0677">Repeat</keyword>
<dbReference type="Pfam" id="PF13041">
    <property type="entry name" value="PPR_2"/>
    <property type="match status" value="1"/>
</dbReference>
<dbReference type="Gene3D" id="1.25.40.10">
    <property type="entry name" value="Tetratricopeptide repeat domain"/>
    <property type="match status" value="1"/>
</dbReference>
<proteinExistence type="inferred from homology"/>
<dbReference type="Proteomes" id="UP001472677">
    <property type="component" value="Unassembled WGS sequence"/>
</dbReference>
<dbReference type="EMBL" id="JBBPBM010000043">
    <property type="protein sequence ID" value="KAK8523516.1"/>
    <property type="molecule type" value="Genomic_DNA"/>
</dbReference>
<dbReference type="PANTHER" id="PTHR47926:SF373">
    <property type="entry name" value="TETRATRICOPEPTIDE-LIKE HELICAL DOMAIN SUPERFAMILY, DYW DOMAIN-CONTAINING PROTEIN"/>
    <property type="match status" value="1"/>
</dbReference>
<feature type="repeat" description="PPR" evidence="3">
    <location>
        <begin position="5"/>
        <end position="39"/>
    </location>
</feature>
<dbReference type="PANTHER" id="PTHR47926">
    <property type="entry name" value="PENTATRICOPEPTIDE REPEAT-CONTAINING PROTEIN"/>
    <property type="match status" value="1"/>
</dbReference>
<gene>
    <name evidence="5" type="ORF">V6N12_048036</name>
</gene>
<sequence length="274" mass="30284">MNERHVTTWNAMIDGYGTHGLGKAAIELFNEMQKGTVKPNDVTFLSVLSACSHAGMEEGRSYFTSMKRDYGIESALDHCGAMVDLLGRAGRPDEAWNQGWTVKMPIEPGINAYGAMLGACKMGEVAKVRTIMKKKGLQKTPGCSVVELRNEVHSFYSGTTNDLQSKRIFAFLEELGDKKKAAGYVPDTSSIHDVEDDAKEQLNSTHSEGLAIAFGLLNTIDGTPIHIRKNLRVCGDCHTATRYISLVTGRKIIVRDMQRFHHFKNGTCSCGDYW</sequence>
<evidence type="ECO:0000256" key="2">
    <source>
        <dbReference type="ARBA" id="ARBA00022737"/>
    </source>
</evidence>
<evidence type="ECO:0000256" key="3">
    <source>
        <dbReference type="PROSITE-ProRule" id="PRU00708"/>
    </source>
</evidence>
<comment type="caution">
    <text evidence="5">The sequence shown here is derived from an EMBL/GenBank/DDBJ whole genome shotgun (WGS) entry which is preliminary data.</text>
</comment>
<dbReference type="NCBIfam" id="TIGR00756">
    <property type="entry name" value="PPR"/>
    <property type="match status" value="1"/>
</dbReference>
<dbReference type="Pfam" id="PF14432">
    <property type="entry name" value="DYW_deaminase"/>
    <property type="match status" value="1"/>
</dbReference>